<feature type="compositionally biased region" description="Basic and acidic residues" evidence="1">
    <location>
        <begin position="82"/>
        <end position="94"/>
    </location>
</feature>
<evidence type="ECO:0000313" key="3">
    <source>
        <dbReference type="Proteomes" id="UP000000374"/>
    </source>
</evidence>
<dbReference type="AlphaFoldDB" id="A1WID9"/>
<reference evidence="3" key="1">
    <citation type="submission" date="2006-12" db="EMBL/GenBank/DDBJ databases">
        <title>Complete sequence of chromosome 1 of Verminephrobacter eiseniae EF01-2.</title>
        <authorList>
            <person name="Copeland A."/>
            <person name="Lucas S."/>
            <person name="Lapidus A."/>
            <person name="Barry K."/>
            <person name="Detter J.C."/>
            <person name="Glavina del Rio T."/>
            <person name="Dalin E."/>
            <person name="Tice H."/>
            <person name="Pitluck S."/>
            <person name="Chertkov O."/>
            <person name="Brettin T."/>
            <person name="Bruce D."/>
            <person name="Han C."/>
            <person name="Tapia R."/>
            <person name="Gilna P."/>
            <person name="Schmutz J."/>
            <person name="Larimer F."/>
            <person name="Land M."/>
            <person name="Hauser L."/>
            <person name="Kyrpides N."/>
            <person name="Kim E."/>
            <person name="Stahl D."/>
            <person name="Richardson P."/>
        </authorList>
    </citation>
    <scope>NUCLEOTIDE SEQUENCE [LARGE SCALE GENOMIC DNA]</scope>
    <source>
        <strain evidence="3">EF01-2</strain>
    </source>
</reference>
<organism evidence="2 3">
    <name type="scientific">Verminephrobacter eiseniae (strain EF01-2)</name>
    <dbReference type="NCBI Taxonomy" id="391735"/>
    <lineage>
        <taxon>Bacteria</taxon>
        <taxon>Pseudomonadati</taxon>
        <taxon>Pseudomonadota</taxon>
        <taxon>Betaproteobacteria</taxon>
        <taxon>Burkholderiales</taxon>
        <taxon>Comamonadaceae</taxon>
        <taxon>Verminephrobacter</taxon>
    </lineage>
</organism>
<proteinExistence type="predicted"/>
<dbReference type="EMBL" id="CP000542">
    <property type="protein sequence ID" value="ABM57396.1"/>
    <property type="molecule type" value="Genomic_DNA"/>
</dbReference>
<gene>
    <name evidence="2" type="ordered locus">Veis_1639</name>
</gene>
<dbReference type="KEGG" id="vei:Veis_1639"/>
<dbReference type="Proteomes" id="UP000000374">
    <property type="component" value="Chromosome"/>
</dbReference>
<feature type="region of interest" description="Disordered" evidence="1">
    <location>
        <begin position="60"/>
        <end position="112"/>
    </location>
</feature>
<accession>A1WID9</accession>
<sequence length="145" mass="15776">MNFELIREGFSPPAIVETADRLACYDALDKACVTRDCEDITRMVAEGVARSLDICLDAVTGHQPEPLPGERAGGDHGGSPRTDAHAEEGADRRGRAARLPAQAARRYRADGSLGHPRLRLRYERLRAAFMPTPGATTPQRAARRG</sequence>
<evidence type="ECO:0000313" key="2">
    <source>
        <dbReference type="EMBL" id="ABM57396.1"/>
    </source>
</evidence>
<dbReference type="eggNOG" id="COG3177">
    <property type="taxonomic scope" value="Bacteria"/>
</dbReference>
<name>A1WID9_VEREI</name>
<keyword evidence="3" id="KW-1185">Reference proteome</keyword>
<evidence type="ECO:0000256" key="1">
    <source>
        <dbReference type="SAM" id="MobiDB-lite"/>
    </source>
</evidence>
<protein>
    <submittedName>
        <fullName evidence="2">Uncharacterized protein</fullName>
    </submittedName>
</protein>
<dbReference type="HOGENOM" id="CLU_1786090_0_0_4"/>